<dbReference type="GO" id="GO:0009432">
    <property type="term" value="P:SOS response"/>
    <property type="evidence" value="ECO:0007669"/>
    <property type="project" value="UniProtKB-KW"/>
</dbReference>
<evidence type="ECO:0000259" key="8">
    <source>
        <dbReference type="Pfam" id="PF00717"/>
    </source>
</evidence>
<name>A0A6M8UF24_9GAMM</name>
<dbReference type="PANTHER" id="PTHR33516">
    <property type="entry name" value="LEXA REPRESSOR"/>
    <property type="match status" value="1"/>
</dbReference>
<evidence type="ECO:0000313" key="9">
    <source>
        <dbReference type="EMBL" id="QKJ87531.1"/>
    </source>
</evidence>
<sequence>MGAFPSPAQDYVEQRIDLNTLLVKHPSATWFVRASGHAMSDANIHDGDLLVVDSALSAREGSIVIVSVDGEFSVRKLQLHPTLRLLPMSPNRPAVEVNEEENLEIFGVVTWIIYAAA</sequence>
<dbReference type="AlphaFoldDB" id="A0A6M8UF24"/>
<proteinExistence type="inferred from homology"/>
<gene>
    <name evidence="9" type="ORF">PMPD1_2590</name>
</gene>
<dbReference type="InterPro" id="IPR006197">
    <property type="entry name" value="Peptidase_S24_LexA"/>
</dbReference>
<dbReference type="InterPro" id="IPR036286">
    <property type="entry name" value="LexA/Signal_pep-like_sf"/>
</dbReference>
<dbReference type="Gene3D" id="2.10.109.10">
    <property type="entry name" value="Umud Fragment, subunit A"/>
    <property type="match status" value="1"/>
</dbReference>
<dbReference type="InterPro" id="IPR050077">
    <property type="entry name" value="LexA_repressor"/>
</dbReference>
<keyword evidence="3 7" id="KW-0378">Hydrolase</keyword>
<evidence type="ECO:0000256" key="5">
    <source>
        <dbReference type="ARBA" id="ARBA00023204"/>
    </source>
</evidence>
<dbReference type="CDD" id="cd06529">
    <property type="entry name" value="S24_LexA-like"/>
    <property type="match status" value="1"/>
</dbReference>
<dbReference type="PANTHER" id="PTHR33516:SF2">
    <property type="entry name" value="LEXA REPRESSOR-RELATED"/>
    <property type="match status" value="1"/>
</dbReference>
<keyword evidence="5" id="KW-0234">DNA repair</keyword>
<feature type="domain" description="Peptidase S24/S26A/S26B/S26C" evidence="8">
    <location>
        <begin position="4"/>
        <end position="109"/>
    </location>
</feature>
<evidence type="ECO:0000313" key="10">
    <source>
        <dbReference type="Proteomes" id="UP000505325"/>
    </source>
</evidence>
<dbReference type="KEGG" id="pmak:PMPD1_2590"/>
<reference evidence="9 10" key="1">
    <citation type="submission" date="2020-06" db="EMBL/GenBank/DDBJ databases">
        <title>Genome sequence of Paramixta manurensis strain PD-1.</title>
        <authorList>
            <person name="Lee C.W."/>
            <person name="Kim J."/>
        </authorList>
    </citation>
    <scope>NUCLEOTIDE SEQUENCE [LARGE SCALE GENOMIC DNA]</scope>
    <source>
        <strain evidence="9 10">PD-1</strain>
    </source>
</reference>
<dbReference type="GO" id="GO:0006355">
    <property type="term" value="P:regulation of DNA-templated transcription"/>
    <property type="evidence" value="ECO:0007669"/>
    <property type="project" value="InterPro"/>
</dbReference>
<evidence type="ECO:0000256" key="1">
    <source>
        <dbReference type="ARBA" id="ARBA00007484"/>
    </source>
</evidence>
<organism evidence="9 10">
    <name type="scientific">Paramixta manurensis</name>
    <dbReference type="NCBI Taxonomy" id="2740817"/>
    <lineage>
        <taxon>Bacteria</taxon>
        <taxon>Pseudomonadati</taxon>
        <taxon>Pseudomonadota</taxon>
        <taxon>Gammaproteobacteria</taxon>
        <taxon>Enterobacterales</taxon>
        <taxon>Erwiniaceae</taxon>
        <taxon>Paramixta</taxon>
    </lineage>
</organism>
<keyword evidence="2" id="KW-0227">DNA damage</keyword>
<dbReference type="EMBL" id="CP054212">
    <property type="protein sequence ID" value="QKJ87531.1"/>
    <property type="molecule type" value="Genomic_DNA"/>
</dbReference>
<evidence type="ECO:0000256" key="6">
    <source>
        <dbReference type="ARBA" id="ARBA00023236"/>
    </source>
</evidence>
<dbReference type="RefSeq" id="WP_354292612.1">
    <property type="nucleotide sequence ID" value="NZ_CP054212.1"/>
</dbReference>
<dbReference type="InterPro" id="IPR039418">
    <property type="entry name" value="LexA-like"/>
</dbReference>
<dbReference type="InterPro" id="IPR015927">
    <property type="entry name" value="Peptidase_S24_S26A/B/C"/>
</dbReference>
<evidence type="ECO:0000256" key="3">
    <source>
        <dbReference type="ARBA" id="ARBA00022801"/>
    </source>
</evidence>
<evidence type="ECO:0000256" key="2">
    <source>
        <dbReference type="ARBA" id="ARBA00022763"/>
    </source>
</evidence>
<keyword evidence="10" id="KW-1185">Reference proteome</keyword>
<keyword evidence="6" id="KW-0742">SOS response</keyword>
<dbReference type="GO" id="GO:0003677">
    <property type="term" value="F:DNA binding"/>
    <property type="evidence" value="ECO:0007669"/>
    <property type="project" value="InterPro"/>
</dbReference>
<dbReference type="NCBIfam" id="NF007621">
    <property type="entry name" value="PRK10276.1"/>
    <property type="match status" value="1"/>
</dbReference>
<protein>
    <submittedName>
        <fullName evidence="9">Translesion error-prone DNA polymerase V autoproteolytic subunit</fullName>
    </submittedName>
</protein>
<dbReference type="PRINTS" id="PR00726">
    <property type="entry name" value="LEXASERPTASE"/>
</dbReference>
<dbReference type="GO" id="GO:0016787">
    <property type="term" value="F:hydrolase activity"/>
    <property type="evidence" value="ECO:0007669"/>
    <property type="project" value="UniProtKB-KW"/>
</dbReference>
<dbReference type="Pfam" id="PF00717">
    <property type="entry name" value="Peptidase_S24"/>
    <property type="match status" value="1"/>
</dbReference>
<evidence type="ECO:0000256" key="4">
    <source>
        <dbReference type="ARBA" id="ARBA00022813"/>
    </source>
</evidence>
<keyword evidence="4 7" id="KW-0068">Autocatalytic cleavage</keyword>
<dbReference type="GO" id="GO:0006281">
    <property type="term" value="P:DNA repair"/>
    <property type="evidence" value="ECO:0007669"/>
    <property type="project" value="UniProtKB-KW"/>
</dbReference>
<evidence type="ECO:0000256" key="7">
    <source>
        <dbReference type="RuleBase" id="RU003991"/>
    </source>
</evidence>
<comment type="similarity">
    <text evidence="1 7">Belongs to the peptidase S24 family.</text>
</comment>
<dbReference type="Proteomes" id="UP000505325">
    <property type="component" value="Chromosome"/>
</dbReference>
<accession>A0A6M8UF24</accession>
<dbReference type="SUPFAM" id="SSF51306">
    <property type="entry name" value="LexA/Signal peptidase"/>
    <property type="match status" value="1"/>
</dbReference>